<evidence type="ECO:0000259" key="9">
    <source>
        <dbReference type="Pfam" id="PF02714"/>
    </source>
</evidence>
<dbReference type="GO" id="GO:0005886">
    <property type="term" value="C:plasma membrane"/>
    <property type="evidence" value="ECO:0007669"/>
    <property type="project" value="TreeGrafter"/>
</dbReference>
<evidence type="ECO:0000259" key="10">
    <source>
        <dbReference type="Pfam" id="PF12621"/>
    </source>
</evidence>
<feature type="transmembrane region" description="Helical" evidence="8">
    <location>
        <begin position="947"/>
        <end position="965"/>
    </location>
</feature>
<evidence type="ECO:0000313" key="13">
    <source>
        <dbReference type="EMBL" id="ROW05855.1"/>
    </source>
</evidence>
<evidence type="ECO:0000313" key="14">
    <source>
        <dbReference type="Proteomes" id="UP000283895"/>
    </source>
</evidence>
<evidence type="ECO:0000256" key="7">
    <source>
        <dbReference type="SAM" id="MobiDB-lite"/>
    </source>
</evidence>
<dbReference type="InterPro" id="IPR003864">
    <property type="entry name" value="CSC1/OSCA1-like_7TM"/>
</dbReference>
<gene>
    <name evidence="13" type="ORF">VMCG_05298</name>
</gene>
<evidence type="ECO:0000259" key="11">
    <source>
        <dbReference type="Pfam" id="PF13967"/>
    </source>
</evidence>
<evidence type="ECO:0000256" key="4">
    <source>
        <dbReference type="ARBA" id="ARBA00022692"/>
    </source>
</evidence>
<keyword evidence="4 8" id="KW-0812">Transmembrane</keyword>
<dbReference type="InterPro" id="IPR022257">
    <property type="entry name" value="PHM7_ext"/>
</dbReference>
<keyword evidence="6 8" id="KW-0472">Membrane</keyword>
<dbReference type="InterPro" id="IPR027815">
    <property type="entry name" value="CSC1/OSCA1-like_cyt"/>
</dbReference>
<reference evidence="13 14" key="1">
    <citation type="submission" date="2015-09" db="EMBL/GenBank/DDBJ databases">
        <title>Host preference determinants of Valsa canker pathogens revealed by comparative genomics.</title>
        <authorList>
            <person name="Yin Z."/>
            <person name="Huang L."/>
        </authorList>
    </citation>
    <scope>NUCLEOTIDE SEQUENCE [LARGE SCALE GENOMIC DNA]</scope>
    <source>
        <strain evidence="13 14">03-1</strain>
    </source>
</reference>
<comment type="caution">
    <text evidence="13">The sequence shown here is derived from an EMBL/GenBank/DDBJ whole genome shotgun (WGS) entry which is preliminary data.</text>
</comment>
<feature type="domain" description="CSC1/OSCA1-like cytosolic" evidence="12">
    <location>
        <begin position="615"/>
        <end position="718"/>
    </location>
</feature>
<comment type="subcellular location">
    <subcellularLocation>
        <location evidence="1">Membrane</location>
        <topology evidence="1">Multi-pass membrane protein</topology>
    </subcellularLocation>
</comment>
<feature type="transmembrane region" description="Helical" evidence="8">
    <location>
        <begin position="872"/>
        <end position="901"/>
    </location>
</feature>
<dbReference type="Pfam" id="PF14703">
    <property type="entry name" value="PHM7_cyt"/>
    <property type="match status" value="2"/>
</dbReference>
<dbReference type="InterPro" id="IPR045122">
    <property type="entry name" value="Csc1-like"/>
</dbReference>
<evidence type="ECO:0000256" key="1">
    <source>
        <dbReference type="ARBA" id="ARBA00004141"/>
    </source>
</evidence>
<feature type="transmembrane region" description="Helical" evidence="8">
    <location>
        <begin position="168"/>
        <end position="187"/>
    </location>
</feature>
<comment type="similarity">
    <text evidence="2">Belongs to the CSC1 (TC 1.A.17) family.</text>
</comment>
<evidence type="ECO:0000259" key="12">
    <source>
        <dbReference type="Pfam" id="PF14703"/>
    </source>
</evidence>
<feature type="transmembrane region" description="Helical" evidence="8">
    <location>
        <begin position="1012"/>
        <end position="1032"/>
    </location>
</feature>
<dbReference type="PANTHER" id="PTHR13018">
    <property type="entry name" value="PROBABLE MEMBRANE PROTEIN DUF221-RELATED"/>
    <property type="match status" value="1"/>
</dbReference>
<evidence type="ECO:0000256" key="5">
    <source>
        <dbReference type="ARBA" id="ARBA00022989"/>
    </source>
</evidence>
<protein>
    <recommendedName>
        <fullName evidence="15">DUF221-domain-containing protein</fullName>
    </recommendedName>
</protein>
<feature type="transmembrane region" description="Helical" evidence="8">
    <location>
        <begin position="782"/>
        <end position="803"/>
    </location>
</feature>
<dbReference type="Pfam" id="PF13967">
    <property type="entry name" value="RSN1_TM"/>
    <property type="match status" value="1"/>
</dbReference>
<evidence type="ECO:0000256" key="8">
    <source>
        <dbReference type="SAM" id="Phobius"/>
    </source>
</evidence>
<feature type="transmembrane region" description="Helical" evidence="8">
    <location>
        <begin position="824"/>
        <end position="852"/>
    </location>
</feature>
<feature type="region of interest" description="Disordered" evidence="7">
    <location>
        <begin position="425"/>
        <end position="521"/>
    </location>
</feature>
<dbReference type="OrthoDB" id="1076608at2759"/>
<evidence type="ECO:0000256" key="6">
    <source>
        <dbReference type="ARBA" id="ARBA00023136"/>
    </source>
</evidence>
<feature type="domain" description="CSC1/OSCA1-like N-terminal transmembrane" evidence="11">
    <location>
        <begin position="26"/>
        <end position="188"/>
    </location>
</feature>
<feature type="compositionally biased region" description="Basic and acidic residues" evidence="7">
    <location>
        <begin position="440"/>
        <end position="473"/>
    </location>
</feature>
<organism evidence="13 14">
    <name type="scientific">Cytospora schulzeri</name>
    <dbReference type="NCBI Taxonomy" id="448051"/>
    <lineage>
        <taxon>Eukaryota</taxon>
        <taxon>Fungi</taxon>
        <taxon>Dikarya</taxon>
        <taxon>Ascomycota</taxon>
        <taxon>Pezizomycotina</taxon>
        <taxon>Sordariomycetes</taxon>
        <taxon>Sordariomycetidae</taxon>
        <taxon>Diaporthales</taxon>
        <taxon>Cytosporaceae</taxon>
        <taxon>Cytospora</taxon>
    </lineage>
</organism>
<dbReference type="InterPro" id="IPR032880">
    <property type="entry name" value="CSC1/OSCA1-like_N"/>
</dbReference>
<evidence type="ECO:0000256" key="3">
    <source>
        <dbReference type="ARBA" id="ARBA00022448"/>
    </source>
</evidence>
<proteinExistence type="inferred from homology"/>
<evidence type="ECO:0000256" key="2">
    <source>
        <dbReference type="ARBA" id="ARBA00007779"/>
    </source>
</evidence>
<accession>A0A423WRJ9</accession>
<dbReference type="AlphaFoldDB" id="A0A423WRJ9"/>
<feature type="transmembrane region" description="Helical" evidence="8">
    <location>
        <begin position="26"/>
        <end position="47"/>
    </location>
</feature>
<sequence>MAITVNSTDANAGTAQSYAGQGLETFLASIGVSIAVAVVQVSFFLLLRNKLARIYKPKTFLVPERERTDPPPASPWALVRAIMSYNDRDVIKKCGLDAYFFMRYLKALLVMFIPLACIILPILLPVNYIGGVGQNLWTNSTIDGNSTVVGLSTLSWSNVKPQNYDRRWAHLMLALLVIVWVCIVIFTEMRVYTKVRQDWLTSAEHRLRASANTVLVSSIPEKWLTEDALRGLFDVFPGGIKNIWLTRDFTALLDKIKKRNEIHHQLEGAESDLIRDCKKRQIKMREQEEKKTRMELRAKQPTKAERAKRKKQEDEEALRRAEAAEGISYGEHEAVPHNANQAAEGTETDQIHPHAHEHEHDRSGQRNIFAATVLDGGLYKVGQGLRDGANVLNKAGQGFVGGLQSLGHGVDDELEREMNGGFEFAKIQPGPSSAHSQARAIEKPTDRRVQILSERERPADRRVQILEGERPTDRQVPTLGGDGEKPKQSFASDRSLAPSESYASKESMQQELQPKNFGNTVRKLENDEDMYVKERTKWYEFWKPPSGGYASPVPQGSEENEYPFGEQKSLWTKIKQHIPFMYDGEATFNYPPFVNPGQEEDYQEREGPEWAKWLKEKDRPHHRLPHFEFTPGWLPGLPFIHTKVDTIYWCRKELARLNLEIEEDQNHSERFPIMTSAFIQFHNQVAAHMACQSTIHHVPKQMAPRVVEISPDDVIWDNMAMSWWMQWGRILVGSGFVFGMVILWTFPVAFSASLSSIDTLIQHYPWLSFLKSNSNVYRFVKLAAGVLPQVILGALVALVPVILNMVADFQGVKTGSSKAEWVQTYYFFFLFVQVTLVVSIATGAINTIVRLANSPEALPTILAENLPNSSNYFFSYLVLQGASVSSGTLLQIASLATWYLLSRFLDNTARAKFNRQIRLPSVKWGSFFPVYTNFACIALIFSVIAPLMSVFAIINFGMLWCAHRYNMLYVTRFRTDTGGVLYPRALNQTFTGLYVMELCLIGLFLIDAKECYPMAIIMIIAICFTVLYQIMLNKEFDPLTRYLPITFEDEAVLRDRAFQRAQDRRLGLITDEDDEAATLRSTKSFDEAKEDIEMQDLGGAGAKSPQSPEKQDHSPKSHRKNMSSGGGSLRRKLVNPVSTLKNAGTWAVQSGNNVKHATLGRAEDNLKTAAEYRRQRRDKELEAQRAIGEALYGGFADEIEDLTPEERDQLVKKAFTHSAIRARRPVVWIPRDDLGVSDDEVRRTNEYSEHIWISNEGTALDSKCRAVGV</sequence>
<feature type="transmembrane region" description="Helical" evidence="8">
    <location>
        <begin position="985"/>
        <end position="1006"/>
    </location>
</feature>
<dbReference type="Pfam" id="PF02714">
    <property type="entry name" value="RSN1_7TM"/>
    <property type="match status" value="1"/>
</dbReference>
<feature type="region of interest" description="Disordered" evidence="7">
    <location>
        <begin position="1097"/>
        <end position="1132"/>
    </location>
</feature>
<evidence type="ECO:0008006" key="15">
    <source>
        <dbReference type="Google" id="ProtNLM"/>
    </source>
</evidence>
<feature type="transmembrane region" description="Helical" evidence="8">
    <location>
        <begin position="108"/>
        <end position="130"/>
    </location>
</feature>
<dbReference type="Pfam" id="PF12621">
    <property type="entry name" value="PHM7_ext"/>
    <property type="match status" value="1"/>
</dbReference>
<keyword evidence="14" id="KW-1185">Reference proteome</keyword>
<feature type="region of interest" description="Disordered" evidence="7">
    <location>
        <begin position="285"/>
        <end position="366"/>
    </location>
</feature>
<dbReference type="PANTHER" id="PTHR13018:SF20">
    <property type="entry name" value="SPORULATION-SPECIFIC PROTEIN 75"/>
    <property type="match status" value="1"/>
</dbReference>
<dbReference type="GO" id="GO:0005227">
    <property type="term" value="F:calcium-activated cation channel activity"/>
    <property type="evidence" value="ECO:0007669"/>
    <property type="project" value="InterPro"/>
</dbReference>
<keyword evidence="5 8" id="KW-1133">Transmembrane helix</keyword>
<feature type="transmembrane region" description="Helical" evidence="8">
    <location>
        <begin position="730"/>
        <end position="750"/>
    </location>
</feature>
<feature type="domain" description="CSC1/OSCA1-like cytosolic" evidence="12">
    <location>
        <begin position="212"/>
        <end position="321"/>
    </location>
</feature>
<dbReference type="Proteomes" id="UP000283895">
    <property type="component" value="Unassembled WGS sequence"/>
</dbReference>
<dbReference type="EMBL" id="LKEA01000012">
    <property type="protein sequence ID" value="ROW05855.1"/>
    <property type="molecule type" value="Genomic_DNA"/>
</dbReference>
<feature type="compositionally biased region" description="Polar residues" evidence="7">
    <location>
        <begin position="501"/>
        <end position="519"/>
    </location>
</feature>
<feature type="compositionally biased region" description="Basic and acidic residues" evidence="7">
    <location>
        <begin position="285"/>
        <end position="323"/>
    </location>
</feature>
<name>A0A423WRJ9_9PEZI</name>
<feature type="compositionally biased region" description="Basic and acidic residues" evidence="7">
    <location>
        <begin position="349"/>
        <end position="364"/>
    </location>
</feature>
<feature type="domain" description="10TM putative phosphate transporter extracellular tail" evidence="10">
    <location>
        <begin position="1201"/>
        <end position="1266"/>
    </location>
</feature>
<keyword evidence="3" id="KW-0813">Transport</keyword>
<feature type="domain" description="CSC1/OSCA1-like 7TM region" evidence="9">
    <location>
        <begin position="730"/>
        <end position="1004"/>
    </location>
</feature>